<dbReference type="Proteomes" id="UP000593567">
    <property type="component" value="Unassembled WGS sequence"/>
</dbReference>
<feature type="compositionally biased region" description="Low complexity" evidence="1">
    <location>
        <begin position="178"/>
        <end position="193"/>
    </location>
</feature>
<accession>A0A7J7KLA6</accession>
<dbReference type="EMBL" id="VXIV02000346">
    <property type="protein sequence ID" value="KAF6038814.1"/>
    <property type="molecule type" value="Genomic_DNA"/>
</dbReference>
<sequence length="299" mass="32495">MRIGKIAIGESIVINNMYTFRAWPNDSVPDCFVYINCKSRLQRGHTLLLPNRLCVINSLPEVSRAKSMKLHFKDGLSSLPSTVKLKHLTSFVKQHLCRKIFACGNEAVISYFGKPISLGVLDISSEGGVPLPDVDSVANGMQNLHLSLNSSLLDDSSPTPAAGDQHMASTPVSSRAKPAVTPSSATPKSASPVRLEHGLTATSHRFFQVSDATNVTLVDHTEELVPEDDTGGDKCSKKKRVPVLAGADELLSTLSQLIIDPITKSETYSVIGMEDYEVVYSMGHRDVVKHSLLILWAES</sequence>
<evidence type="ECO:0000256" key="1">
    <source>
        <dbReference type="SAM" id="MobiDB-lite"/>
    </source>
</evidence>
<comment type="caution">
    <text evidence="2">The sequence shown here is derived from an EMBL/GenBank/DDBJ whole genome shotgun (WGS) entry which is preliminary data.</text>
</comment>
<feature type="region of interest" description="Disordered" evidence="1">
    <location>
        <begin position="150"/>
        <end position="194"/>
    </location>
</feature>
<proteinExistence type="predicted"/>
<gene>
    <name evidence="2" type="ORF">EB796_002875</name>
</gene>
<evidence type="ECO:0000313" key="2">
    <source>
        <dbReference type="EMBL" id="KAF6038814.1"/>
    </source>
</evidence>
<organism evidence="2 3">
    <name type="scientific">Bugula neritina</name>
    <name type="common">Brown bryozoan</name>
    <name type="synonym">Sertularia neritina</name>
    <dbReference type="NCBI Taxonomy" id="10212"/>
    <lineage>
        <taxon>Eukaryota</taxon>
        <taxon>Metazoa</taxon>
        <taxon>Spiralia</taxon>
        <taxon>Lophotrochozoa</taxon>
        <taxon>Bryozoa</taxon>
        <taxon>Gymnolaemata</taxon>
        <taxon>Cheilostomatida</taxon>
        <taxon>Flustrina</taxon>
        <taxon>Buguloidea</taxon>
        <taxon>Bugulidae</taxon>
        <taxon>Bugula</taxon>
    </lineage>
</organism>
<keyword evidence="3" id="KW-1185">Reference proteome</keyword>
<name>A0A7J7KLA6_BUGNE</name>
<protein>
    <submittedName>
        <fullName evidence="2">Uncharacterized protein</fullName>
    </submittedName>
</protein>
<evidence type="ECO:0000313" key="3">
    <source>
        <dbReference type="Proteomes" id="UP000593567"/>
    </source>
</evidence>
<reference evidence="2" key="1">
    <citation type="submission" date="2020-06" db="EMBL/GenBank/DDBJ databases">
        <title>Draft genome of Bugula neritina, a colonial animal packing powerful symbionts and potential medicines.</title>
        <authorList>
            <person name="Rayko M."/>
        </authorList>
    </citation>
    <scope>NUCLEOTIDE SEQUENCE [LARGE SCALE GENOMIC DNA]</scope>
    <source>
        <strain evidence="2">Kwan_BN1</strain>
    </source>
</reference>
<dbReference type="AlphaFoldDB" id="A0A7J7KLA6"/>